<protein>
    <submittedName>
        <fullName evidence="3">Glycosyltransferase family 4 protein</fullName>
    </submittedName>
</protein>
<dbReference type="Pfam" id="PF00534">
    <property type="entry name" value="Glycos_transf_1"/>
    <property type="match status" value="1"/>
</dbReference>
<evidence type="ECO:0000259" key="1">
    <source>
        <dbReference type="Pfam" id="PF00534"/>
    </source>
</evidence>
<name>A0ABU2FCW2_9EURY</name>
<feature type="domain" description="Glycosyl transferase family 1" evidence="1">
    <location>
        <begin position="103"/>
        <end position="256"/>
    </location>
</feature>
<evidence type="ECO:0000259" key="2">
    <source>
        <dbReference type="Pfam" id="PF13439"/>
    </source>
</evidence>
<dbReference type="InterPro" id="IPR028098">
    <property type="entry name" value="Glyco_trans_4-like_N"/>
</dbReference>
<dbReference type="SUPFAM" id="SSF53756">
    <property type="entry name" value="UDP-Glycosyltransferase/glycogen phosphorylase"/>
    <property type="match status" value="1"/>
</dbReference>
<dbReference type="InterPro" id="IPR001296">
    <property type="entry name" value="Glyco_trans_1"/>
</dbReference>
<dbReference type="PANTHER" id="PTHR12526">
    <property type="entry name" value="GLYCOSYLTRANSFERASE"/>
    <property type="match status" value="1"/>
</dbReference>
<keyword evidence="4" id="KW-1185">Reference proteome</keyword>
<comment type="caution">
    <text evidence="3">The sequence shown here is derived from an EMBL/GenBank/DDBJ whole genome shotgun (WGS) entry which is preliminary data.</text>
</comment>
<dbReference type="RefSeq" id="WP_335342706.1">
    <property type="nucleotide sequence ID" value="NZ_JAMQON010000002.1"/>
</dbReference>
<proteinExistence type="predicted"/>
<dbReference type="CDD" id="cd03801">
    <property type="entry name" value="GT4_PimA-like"/>
    <property type="match status" value="1"/>
</dbReference>
<dbReference type="EMBL" id="JAMQON010000002">
    <property type="protein sequence ID" value="MDS0259773.1"/>
    <property type="molecule type" value="Genomic_DNA"/>
</dbReference>
<feature type="domain" description="Glycosyltransferase subfamily 4-like N-terminal" evidence="2">
    <location>
        <begin position="23"/>
        <end position="92"/>
    </location>
</feature>
<gene>
    <name evidence="3" type="ORF">NDI56_10260</name>
</gene>
<evidence type="ECO:0000313" key="3">
    <source>
        <dbReference type="EMBL" id="MDS0259773.1"/>
    </source>
</evidence>
<accession>A0ABU2FCW2</accession>
<dbReference type="Proteomes" id="UP001259659">
    <property type="component" value="Unassembled WGS sequence"/>
</dbReference>
<evidence type="ECO:0000313" key="4">
    <source>
        <dbReference type="Proteomes" id="UP001259659"/>
    </source>
</evidence>
<dbReference type="Pfam" id="PF13439">
    <property type="entry name" value="Glyco_transf_4"/>
    <property type="match status" value="1"/>
</dbReference>
<dbReference type="Gene3D" id="3.40.50.2000">
    <property type="entry name" value="Glycogen Phosphorylase B"/>
    <property type="match status" value="2"/>
</dbReference>
<sequence length="287" mass="32723">MIDSSLTLTVLKTVRLLIELTVARLLGVKVVWTVHDRLSHKQPYPRWESLWRRVVAQHFCDDLIVHCDTARDIIRETYSIGSKTPIEVIPHGHYIGRYPDLSKDSARDDLGIDDDRTVFTFFGRIREYKQIPELIEVFTQLDEERAMLLIAGKPSSDTLRRSINKRAKGNNVRTELKFIPEKEVAKYFKASDIIVLHYRDILTSGSAILAMSMRRPVITPALGCLPELIEDGTDGLLYDSVEPSGLRNAMKRALEVDLDRLGGNGYDKIAKLDWSIIAQSTIQVYDR</sequence>
<reference evidence="3 4" key="1">
    <citation type="submission" date="2022-06" db="EMBL/GenBank/DDBJ databases">
        <title>Haloarcula sp. a new haloarchaeum isolate from saline soil.</title>
        <authorList>
            <person name="Strakova D."/>
            <person name="Galisteo C."/>
            <person name="Sanchez-Porro C."/>
            <person name="Ventosa A."/>
        </authorList>
    </citation>
    <scope>NUCLEOTIDE SEQUENCE [LARGE SCALE GENOMIC DNA]</scope>
    <source>
        <strain evidence="3 4">S1CR25-12</strain>
    </source>
</reference>
<organism evidence="3 4">
    <name type="scientific">Haloarcula saliterrae</name>
    <dbReference type="NCBI Taxonomy" id="2950534"/>
    <lineage>
        <taxon>Archaea</taxon>
        <taxon>Methanobacteriati</taxon>
        <taxon>Methanobacteriota</taxon>
        <taxon>Stenosarchaea group</taxon>
        <taxon>Halobacteria</taxon>
        <taxon>Halobacteriales</taxon>
        <taxon>Haloarculaceae</taxon>
        <taxon>Haloarcula</taxon>
    </lineage>
</organism>